<dbReference type="Pfam" id="PF05348">
    <property type="entry name" value="UMP1"/>
    <property type="match status" value="1"/>
</dbReference>
<dbReference type="PANTHER" id="PTHR13353">
    <property type="entry name" value="TRANSMEMBRANE PROTEIN 19"/>
    <property type="match status" value="1"/>
</dbReference>
<accession>A0A8E2JQ88</accession>
<dbReference type="OrthoDB" id="15001at2759"/>
<feature type="region of interest" description="Disordered" evidence="6">
    <location>
        <begin position="373"/>
        <end position="410"/>
    </location>
</feature>
<keyword evidence="8" id="KW-1185">Reference proteome</keyword>
<evidence type="ECO:0000313" key="8">
    <source>
        <dbReference type="Proteomes" id="UP000250140"/>
    </source>
</evidence>
<evidence type="ECO:0000256" key="4">
    <source>
        <dbReference type="ARBA" id="ARBA00022989"/>
    </source>
</evidence>
<protein>
    <submittedName>
        <fullName evidence="7">UMP1-domain-containing protein</fullName>
    </submittedName>
</protein>
<keyword evidence="4" id="KW-1133">Transmembrane helix</keyword>
<dbReference type="Pfam" id="PF01940">
    <property type="entry name" value="DUF92"/>
    <property type="match status" value="1"/>
</dbReference>
<comment type="similarity">
    <text evidence="2">Belongs to the TMEM19 family.</text>
</comment>
<feature type="region of interest" description="Disordered" evidence="6">
    <location>
        <begin position="314"/>
        <end position="338"/>
    </location>
</feature>
<evidence type="ECO:0000256" key="3">
    <source>
        <dbReference type="ARBA" id="ARBA00022692"/>
    </source>
</evidence>
<name>A0A8E2JQ88_9PEZI</name>
<reference evidence="7 8" key="1">
    <citation type="journal article" date="2016" name="Nat. Commun.">
        <title>Ectomycorrhizal ecology is imprinted in the genome of the dominant symbiotic fungus Cenococcum geophilum.</title>
        <authorList>
            <consortium name="DOE Joint Genome Institute"/>
            <person name="Peter M."/>
            <person name="Kohler A."/>
            <person name="Ohm R.A."/>
            <person name="Kuo A."/>
            <person name="Krutzmann J."/>
            <person name="Morin E."/>
            <person name="Arend M."/>
            <person name="Barry K.W."/>
            <person name="Binder M."/>
            <person name="Choi C."/>
            <person name="Clum A."/>
            <person name="Copeland A."/>
            <person name="Grisel N."/>
            <person name="Haridas S."/>
            <person name="Kipfer T."/>
            <person name="LaButti K."/>
            <person name="Lindquist E."/>
            <person name="Lipzen A."/>
            <person name="Maire R."/>
            <person name="Meier B."/>
            <person name="Mihaltcheva S."/>
            <person name="Molinier V."/>
            <person name="Murat C."/>
            <person name="Poggeler S."/>
            <person name="Quandt C.A."/>
            <person name="Sperisen C."/>
            <person name="Tritt A."/>
            <person name="Tisserant E."/>
            <person name="Crous P.W."/>
            <person name="Henrissat B."/>
            <person name="Nehls U."/>
            <person name="Egli S."/>
            <person name="Spatafora J.W."/>
            <person name="Grigoriev I.V."/>
            <person name="Martin F.M."/>
        </authorList>
    </citation>
    <scope>NUCLEOTIDE SEQUENCE [LARGE SCALE GENOMIC DNA]</scope>
    <source>
        <strain evidence="7 8">CBS 207.34</strain>
    </source>
</reference>
<comment type="subcellular location">
    <subcellularLocation>
        <location evidence="1">Membrane</location>
        <topology evidence="1">Multi-pass membrane protein</topology>
    </subcellularLocation>
</comment>
<keyword evidence="3" id="KW-0812">Transmembrane</keyword>
<evidence type="ECO:0000256" key="6">
    <source>
        <dbReference type="SAM" id="MobiDB-lite"/>
    </source>
</evidence>
<dbReference type="InterPro" id="IPR002794">
    <property type="entry name" value="DUF92_TMEM19"/>
</dbReference>
<evidence type="ECO:0000313" key="7">
    <source>
        <dbReference type="EMBL" id="OCL05402.1"/>
    </source>
</evidence>
<keyword evidence="5" id="KW-0472">Membrane</keyword>
<sequence>MKPIIAVPATAALVYRAWSRKSLTPLGIAVAAATAVAHAVHPWSVFFALLSVFFLSGTAVTKVKHDVKARLTHSSTGSPGGEGPRTHVQVLANSIVASVLILLHTWQTYTTERHTILQSDKTKCWPKGSDVLVIGIVANYAAVASDTFSSELGILSSHPPRLITAPWRIVPPGTNGGVTITGLGAGFLGSFIIAFTSTLLIPFCEPGSVQQLYDGQSWTMYDKVSYTAALTFAGFCGTLLDSLLGAVLQASVVDVHSGKVVEGEGGRKVLVHSAGSLHMKQRAKVRGQVVDYEEGKESVAKTSALEKSPELARRLQSADGAESVATGAVEGETHESRRVDTGRDILDNNAVNLLMALLSLRFVPPAAHPTSTTAYTGAPSAPGIHDTLRSSLGLTAPAPAKSSAQPLQLQSSHPLEARLTQWRATQDAMKMESLRRTFGIAEPVRRGMELKIAGAGEWRPQVLGGPSSVHSDILAGRDCEIGWEDIFVGDELRAVPDFHSEMEARLKMNW</sequence>
<evidence type="ECO:0000256" key="5">
    <source>
        <dbReference type="ARBA" id="ARBA00023136"/>
    </source>
</evidence>
<dbReference type="EMBL" id="KV750295">
    <property type="protein sequence ID" value="OCL05402.1"/>
    <property type="molecule type" value="Genomic_DNA"/>
</dbReference>
<dbReference type="Proteomes" id="UP000250140">
    <property type="component" value="Unassembled WGS sequence"/>
</dbReference>
<dbReference type="GO" id="GO:0016020">
    <property type="term" value="C:membrane"/>
    <property type="evidence" value="ECO:0007669"/>
    <property type="project" value="UniProtKB-SubCell"/>
</dbReference>
<proteinExistence type="inferred from homology"/>
<evidence type="ECO:0000256" key="1">
    <source>
        <dbReference type="ARBA" id="ARBA00004141"/>
    </source>
</evidence>
<dbReference type="PANTHER" id="PTHR13353:SF5">
    <property type="entry name" value="TRANSMEMBRANE PROTEIN 19"/>
    <property type="match status" value="1"/>
</dbReference>
<organism evidence="7 8">
    <name type="scientific">Glonium stellatum</name>
    <dbReference type="NCBI Taxonomy" id="574774"/>
    <lineage>
        <taxon>Eukaryota</taxon>
        <taxon>Fungi</taxon>
        <taxon>Dikarya</taxon>
        <taxon>Ascomycota</taxon>
        <taxon>Pezizomycotina</taxon>
        <taxon>Dothideomycetes</taxon>
        <taxon>Pleosporomycetidae</taxon>
        <taxon>Gloniales</taxon>
        <taxon>Gloniaceae</taxon>
        <taxon>Glonium</taxon>
    </lineage>
</organism>
<dbReference type="AlphaFoldDB" id="A0A8E2JQ88"/>
<gene>
    <name evidence="7" type="ORF">AOQ84DRAFT_390882</name>
</gene>
<evidence type="ECO:0000256" key="2">
    <source>
        <dbReference type="ARBA" id="ARBA00009012"/>
    </source>
</evidence>